<evidence type="ECO:0000256" key="1">
    <source>
        <dbReference type="SAM" id="MobiDB-lite"/>
    </source>
</evidence>
<feature type="compositionally biased region" description="Low complexity" evidence="1">
    <location>
        <begin position="173"/>
        <end position="194"/>
    </location>
</feature>
<keyword evidence="4" id="KW-1185">Reference proteome</keyword>
<dbReference type="Gene3D" id="2.60.40.3500">
    <property type="match status" value="1"/>
</dbReference>
<dbReference type="Proteomes" id="UP000629098">
    <property type="component" value="Unassembled WGS sequence"/>
</dbReference>
<feature type="region of interest" description="Disordered" evidence="1">
    <location>
        <begin position="295"/>
        <end position="357"/>
    </location>
</feature>
<feature type="compositionally biased region" description="Polar residues" evidence="1">
    <location>
        <begin position="221"/>
        <end position="234"/>
    </location>
</feature>
<evidence type="ECO:0000313" key="4">
    <source>
        <dbReference type="Proteomes" id="UP000629098"/>
    </source>
</evidence>
<proteinExistence type="predicted"/>
<protein>
    <submittedName>
        <fullName evidence="3">AMIN domain-containing protein</fullName>
    </submittedName>
</protein>
<evidence type="ECO:0000313" key="3">
    <source>
        <dbReference type="EMBL" id="MBD2772456.1"/>
    </source>
</evidence>
<organism evidence="3 4">
    <name type="scientific">Iningainema tapete BLCC-T55</name>
    <dbReference type="NCBI Taxonomy" id="2748662"/>
    <lineage>
        <taxon>Bacteria</taxon>
        <taxon>Bacillati</taxon>
        <taxon>Cyanobacteriota</taxon>
        <taxon>Cyanophyceae</taxon>
        <taxon>Nostocales</taxon>
        <taxon>Scytonemataceae</taxon>
        <taxon>Iningainema tapete</taxon>
    </lineage>
</organism>
<evidence type="ECO:0000259" key="2">
    <source>
        <dbReference type="Pfam" id="PF11741"/>
    </source>
</evidence>
<gene>
    <name evidence="3" type="ORF">ICL16_10295</name>
</gene>
<comment type="caution">
    <text evidence="3">The sequence shown here is derived from an EMBL/GenBank/DDBJ whole genome shotgun (WGS) entry which is preliminary data.</text>
</comment>
<reference evidence="3" key="1">
    <citation type="submission" date="2020-09" db="EMBL/GenBank/DDBJ databases">
        <title>Iningainema tapete sp. nov. (Scytonemataceae, Cyanobacteria) from greenhouses in central Florida (USA) produces two types of nodularin with biosynthetic potential for microcystin-LR and anabaenopeptins.</title>
        <authorList>
            <person name="Berthold D.E."/>
            <person name="Lefler F.W."/>
            <person name="Huang I.-S."/>
            <person name="Abdulla H."/>
            <person name="Zimba P.V."/>
            <person name="Laughinghouse H.D. IV."/>
        </authorList>
    </citation>
    <scope>NUCLEOTIDE SEQUENCE</scope>
    <source>
        <strain evidence="3">BLCCT55</strain>
    </source>
</reference>
<name>A0A8J7C6V8_9CYAN</name>
<feature type="domain" description="AMIN" evidence="2">
    <location>
        <begin position="45"/>
        <end position="140"/>
    </location>
</feature>
<dbReference type="AlphaFoldDB" id="A0A8J7C6V8"/>
<sequence>MELFKNRRIFRYSKHFGIFLLTLLAVISLKTDIKAAIPMGKLEDWRFYPEASQLEITLSTAAQPRYFYLAQPPRLVVDVPNTNLGYVPTQQNYSGAIQSIRVSQLKAGVTRIVMDLAPGASLNPNQVQLQPVSLQNATRWVLRSAIATGDRTYSPFPTQPGVQPTITAPQPPGYNQQQPPVNVYNTPQPQNVYNNPPPPIGIYNNPPQPQNVYNNPPPSMGSYNNPPQPSNIYNPPQPASNLLPPVGIYNNPPQPQSIYNNPPQPILPSVPPTLTPLPPNSYSPQQPFVTVPPLGSNNDSPLPGSILPPPSFPNQSGNLNNVPPLISPDFPAQNVPNNPPTSPNSRVIEFGKPLRQY</sequence>
<dbReference type="EMBL" id="JACXAE010000039">
    <property type="protein sequence ID" value="MBD2772456.1"/>
    <property type="molecule type" value="Genomic_DNA"/>
</dbReference>
<accession>A0A8J7C6V8</accession>
<dbReference type="Pfam" id="PF11741">
    <property type="entry name" value="AMIN"/>
    <property type="match status" value="1"/>
</dbReference>
<feature type="compositionally biased region" description="Low complexity" evidence="1">
    <location>
        <begin position="201"/>
        <end position="214"/>
    </location>
</feature>
<feature type="region of interest" description="Disordered" evidence="1">
    <location>
        <begin position="150"/>
        <end position="244"/>
    </location>
</feature>
<dbReference type="RefSeq" id="WP_190827010.1">
    <property type="nucleotide sequence ID" value="NZ_CAWPPI010000039.1"/>
</dbReference>
<dbReference type="InterPro" id="IPR021731">
    <property type="entry name" value="AMIN_dom"/>
</dbReference>